<dbReference type="PROSITE" id="PS50112">
    <property type="entry name" value="PAS"/>
    <property type="match status" value="2"/>
</dbReference>
<dbReference type="Proteomes" id="UP000291822">
    <property type="component" value="Unassembled WGS sequence"/>
</dbReference>
<dbReference type="CDD" id="cd01949">
    <property type="entry name" value="GGDEF"/>
    <property type="match status" value="1"/>
</dbReference>
<comment type="cofactor">
    <cofactor evidence="1">
        <name>Mg(2+)</name>
        <dbReference type="ChEBI" id="CHEBI:18420"/>
    </cofactor>
</comment>
<dbReference type="AlphaFoldDB" id="A0A4R0YWT5"/>
<dbReference type="EMBL" id="SJTG01000001">
    <property type="protein sequence ID" value="TCI13892.1"/>
    <property type="molecule type" value="Genomic_DNA"/>
</dbReference>
<dbReference type="Pfam" id="PF00563">
    <property type="entry name" value="EAL"/>
    <property type="match status" value="1"/>
</dbReference>
<dbReference type="SUPFAM" id="SSF55785">
    <property type="entry name" value="PYP-like sensor domain (PAS domain)"/>
    <property type="match status" value="2"/>
</dbReference>
<name>A0A4R0YWT5_9GAMM</name>
<dbReference type="CDD" id="cd01948">
    <property type="entry name" value="EAL"/>
    <property type="match status" value="1"/>
</dbReference>
<keyword evidence="2" id="KW-0472">Membrane</keyword>
<dbReference type="SUPFAM" id="SSF55073">
    <property type="entry name" value="Nucleotide cyclase"/>
    <property type="match status" value="1"/>
</dbReference>
<gene>
    <name evidence="7" type="ORF">EZM97_09540</name>
</gene>
<dbReference type="SMART" id="SM00091">
    <property type="entry name" value="PAS"/>
    <property type="match status" value="2"/>
</dbReference>
<dbReference type="Gene3D" id="3.20.20.450">
    <property type="entry name" value="EAL domain"/>
    <property type="match status" value="1"/>
</dbReference>
<proteinExistence type="predicted"/>
<dbReference type="PANTHER" id="PTHR44757">
    <property type="entry name" value="DIGUANYLATE CYCLASE DGCP"/>
    <property type="match status" value="1"/>
</dbReference>
<dbReference type="PANTHER" id="PTHR44757:SF2">
    <property type="entry name" value="BIOFILM ARCHITECTURE MAINTENANCE PROTEIN MBAA"/>
    <property type="match status" value="1"/>
</dbReference>
<dbReference type="SMART" id="SM00267">
    <property type="entry name" value="GGDEF"/>
    <property type="match status" value="1"/>
</dbReference>
<evidence type="ECO:0000256" key="1">
    <source>
        <dbReference type="ARBA" id="ARBA00001946"/>
    </source>
</evidence>
<dbReference type="NCBIfam" id="TIGR00254">
    <property type="entry name" value="GGDEF"/>
    <property type="match status" value="1"/>
</dbReference>
<feature type="domain" description="PAC" evidence="4">
    <location>
        <begin position="404"/>
        <end position="456"/>
    </location>
</feature>
<evidence type="ECO:0000256" key="2">
    <source>
        <dbReference type="SAM" id="Phobius"/>
    </source>
</evidence>
<comment type="caution">
    <text evidence="7">The sequence shown here is derived from an EMBL/GenBank/DDBJ whole genome shotgun (WGS) entry which is preliminary data.</text>
</comment>
<accession>A0A4R0YWT5</accession>
<dbReference type="Pfam" id="PF00990">
    <property type="entry name" value="GGDEF"/>
    <property type="match status" value="1"/>
</dbReference>
<dbReference type="SUPFAM" id="SSF141868">
    <property type="entry name" value="EAL domain-like"/>
    <property type="match status" value="1"/>
</dbReference>
<organism evidence="7 8">
    <name type="scientific">Dyella soli</name>
    <dbReference type="NCBI Taxonomy" id="522319"/>
    <lineage>
        <taxon>Bacteria</taxon>
        <taxon>Pseudomonadati</taxon>
        <taxon>Pseudomonadota</taxon>
        <taxon>Gammaproteobacteria</taxon>
        <taxon>Lysobacterales</taxon>
        <taxon>Rhodanobacteraceae</taxon>
        <taxon>Dyella</taxon>
    </lineage>
</organism>
<dbReference type="InterPro" id="IPR000700">
    <property type="entry name" value="PAS-assoc_C"/>
</dbReference>
<dbReference type="InterPro" id="IPR000160">
    <property type="entry name" value="GGDEF_dom"/>
</dbReference>
<dbReference type="Gene3D" id="3.30.450.20">
    <property type="entry name" value="PAS domain"/>
    <property type="match status" value="2"/>
</dbReference>
<keyword evidence="2" id="KW-1133">Transmembrane helix</keyword>
<evidence type="ECO:0000313" key="8">
    <source>
        <dbReference type="Proteomes" id="UP000291822"/>
    </source>
</evidence>
<dbReference type="InterPro" id="IPR035919">
    <property type="entry name" value="EAL_sf"/>
</dbReference>
<dbReference type="PROSITE" id="PS50113">
    <property type="entry name" value="PAC"/>
    <property type="match status" value="1"/>
</dbReference>
<dbReference type="InterPro" id="IPR001610">
    <property type="entry name" value="PAC"/>
</dbReference>
<dbReference type="FunFam" id="3.30.70.270:FF:000001">
    <property type="entry name" value="Diguanylate cyclase domain protein"/>
    <property type="match status" value="1"/>
</dbReference>
<dbReference type="SMART" id="SM00052">
    <property type="entry name" value="EAL"/>
    <property type="match status" value="1"/>
</dbReference>
<dbReference type="GO" id="GO:0003824">
    <property type="term" value="F:catalytic activity"/>
    <property type="evidence" value="ECO:0007669"/>
    <property type="project" value="UniProtKB-ARBA"/>
</dbReference>
<dbReference type="SMART" id="SM00086">
    <property type="entry name" value="PAC"/>
    <property type="match status" value="1"/>
</dbReference>
<protein>
    <submittedName>
        <fullName evidence="7">EAL domain-containing protein</fullName>
    </submittedName>
</protein>
<dbReference type="InterPro" id="IPR029787">
    <property type="entry name" value="Nucleotide_cyclase"/>
</dbReference>
<feature type="transmembrane region" description="Helical" evidence="2">
    <location>
        <begin position="190"/>
        <end position="211"/>
    </location>
</feature>
<dbReference type="InterPro" id="IPR043128">
    <property type="entry name" value="Rev_trsase/Diguanyl_cyclase"/>
</dbReference>
<dbReference type="InterPro" id="IPR035965">
    <property type="entry name" value="PAS-like_dom_sf"/>
</dbReference>
<evidence type="ECO:0000259" key="5">
    <source>
        <dbReference type="PROSITE" id="PS50883"/>
    </source>
</evidence>
<sequence length="899" mass="99916">MPLAYALAVVIGLVLLLTWGALQVQVTLAGFLNGESLWSKAQKQSVIDLDNYAITGDPEALASFRRNYQVVMSDKAARDAIASGHFQREDVYESFRRGGVIPSAIPGMVFMLQYFSDAPNMREAMAAWYSVEKQIAELGTMADTLQLVYAHGTPPPEEQQRYRERINALNQFIQPRSDRFSLYIAKGATWLGHVLFASVFLVALLASLLWLRMARRILAGIRGTEERYRLLFDSAASAIVMVDEHSGEILDVNRMTSVWTGRETKDLIGEKFSHLFARIGLPQDGMMSLLRDVEGHTRPVEMQSTLAMWGDRFVRQAIITDITERVVMEQERRIAAEALAGIAEGVIIADADRYVTTVNEAFTRITGYDMRSLRPMRFDESRTMLDGSPMPDSIWATLMVVGTWQGEVISQRRDGTLYPELLSISTIRDTYGRIQHYVAVLTDITTSKAARERLEHLATHDALTGLVNRSQFERMCEQAILMATRERNAVAVLFVDLDAFKAVNDSYSHAIGDSLLIKVAERINSVLGDNEIAGRIGGDEFTVLVGKLATREDAREVANRLLACLAEPVRVKDYEIALSASIGIAGFPLDGGDPMTLITNADAAMYVAKTEERNAYRLYSPLMHADARRRLSLAVDLRQALARKEFRLVFQPNVELRTGRIMAVEALVRWQHPERGMLYPDDFIPMAENLGLIREIDEWVLGEACAQLRRWDALRLPSLRMAVNVSASTIGRRAFVDRLAEALEANGLSGERLLIEITESAILRLGEQTERTMQAIHGLGVGVAIDDFGTGYSSLAYLKLSAIAFLKIDRSFIAGLPGDANNAAITQAMLAMARSLGLRPIAEGIETQEQHDFLLRAGCSEGQGYFYARPQPAQDIEGMLRPSLRPTAAKLHLVPPKAT</sequence>
<dbReference type="Pfam" id="PF00989">
    <property type="entry name" value="PAS"/>
    <property type="match status" value="1"/>
</dbReference>
<dbReference type="PROSITE" id="PS50883">
    <property type="entry name" value="EAL"/>
    <property type="match status" value="1"/>
</dbReference>
<dbReference type="InterPro" id="IPR000014">
    <property type="entry name" value="PAS"/>
</dbReference>
<dbReference type="GO" id="GO:0006355">
    <property type="term" value="P:regulation of DNA-templated transcription"/>
    <property type="evidence" value="ECO:0007669"/>
    <property type="project" value="InterPro"/>
</dbReference>
<feature type="domain" description="GGDEF" evidence="6">
    <location>
        <begin position="488"/>
        <end position="621"/>
    </location>
</feature>
<dbReference type="InterPro" id="IPR001633">
    <property type="entry name" value="EAL_dom"/>
</dbReference>
<dbReference type="InterPro" id="IPR052155">
    <property type="entry name" value="Biofilm_reg_signaling"/>
</dbReference>
<evidence type="ECO:0000259" key="4">
    <source>
        <dbReference type="PROSITE" id="PS50113"/>
    </source>
</evidence>
<dbReference type="NCBIfam" id="TIGR00229">
    <property type="entry name" value="sensory_box"/>
    <property type="match status" value="2"/>
</dbReference>
<dbReference type="Pfam" id="PF13426">
    <property type="entry name" value="PAS_9"/>
    <property type="match status" value="1"/>
</dbReference>
<feature type="domain" description="EAL" evidence="5">
    <location>
        <begin position="630"/>
        <end position="884"/>
    </location>
</feature>
<feature type="domain" description="PAS" evidence="3">
    <location>
        <begin position="331"/>
        <end position="373"/>
    </location>
</feature>
<evidence type="ECO:0000259" key="6">
    <source>
        <dbReference type="PROSITE" id="PS50887"/>
    </source>
</evidence>
<dbReference type="InterPro" id="IPR013767">
    <property type="entry name" value="PAS_fold"/>
</dbReference>
<dbReference type="PROSITE" id="PS50887">
    <property type="entry name" value="GGDEF"/>
    <property type="match status" value="1"/>
</dbReference>
<evidence type="ECO:0000313" key="7">
    <source>
        <dbReference type="EMBL" id="TCI13892.1"/>
    </source>
</evidence>
<keyword evidence="2" id="KW-0812">Transmembrane</keyword>
<reference evidence="7 8" key="1">
    <citation type="submission" date="2019-02" db="EMBL/GenBank/DDBJ databases">
        <title>Dyella amyloliquefaciens sp. nov., isolated from forest soil.</title>
        <authorList>
            <person name="Gao Z.-H."/>
            <person name="Qiu L.-H."/>
        </authorList>
    </citation>
    <scope>NUCLEOTIDE SEQUENCE [LARGE SCALE GENOMIC DNA]</scope>
    <source>
        <strain evidence="7 8">KACC 12747</strain>
    </source>
</reference>
<evidence type="ECO:0000259" key="3">
    <source>
        <dbReference type="PROSITE" id="PS50112"/>
    </source>
</evidence>
<keyword evidence="8" id="KW-1185">Reference proteome</keyword>
<feature type="domain" description="PAS" evidence="3">
    <location>
        <begin position="224"/>
        <end position="270"/>
    </location>
</feature>
<dbReference type="Gene3D" id="3.30.70.270">
    <property type="match status" value="1"/>
</dbReference>